<protein>
    <submittedName>
        <fullName evidence="1">DUF1816 domain-containing protein</fullName>
    </submittedName>
</protein>
<accession>A0AA96WEA5</accession>
<proteinExistence type="predicted"/>
<evidence type="ECO:0000313" key="1">
    <source>
        <dbReference type="EMBL" id="WNZ24622.1"/>
    </source>
</evidence>
<dbReference type="RefSeq" id="WP_316430509.1">
    <property type="nucleotide sequence ID" value="NZ_CP053586.1"/>
</dbReference>
<organism evidence="1">
    <name type="scientific">Leptolyngbya sp. NK1-12</name>
    <dbReference type="NCBI Taxonomy" id="2547451"/>
    <lineage>
        <taxon>Bacteria</taxon>
        <taxon>Bacillati</taxon>
        <taxon>Cyanobacteriota</taxon>
        <taxon>Cyanophyceae</taxon>
        <taxon>Leptolyngbyales</taxon>
        <taxon>Leptolyngbyaceae</taxon>
        <taxon>Leptolyngbya group</taxon>
        <taxon>Leptolyngbya</taxon>
    </lineage>
</organism>
<sequence length="94" mass="10491">MNELWLSTLEFLGLAWWIEITTESPNCTYYFGPYASASEAESDQSGFVEDLEQEGAKAIRVTIKRCKPNQLTIFDETTDAQATRGVSPAFSGQM</sequence>
<dbReference type="InterPro" id="IPR014945">
    <property type="entry name" value="DUF1816"/>
</dbReference>
<dbReference type="Pfam" id="PF08846">
    <property type="entry name" value="DUF1816"/>
    <property type="match status" value="1"/>
</dbReference>
<reference evidence="1" key="1">
    <citation type="submission" date="2020-05" db="EMBL/GenBank/DDBJ databases">
        <authorList>
            <person name="Zhu T."/>
            <person name="Keshari N."/>
            <person name="Lu X."/>
        </authorList>
    </citation>
    <scope>NUCLEOTIDE SEQUENCE</scope>
    <source>
        <strain evidence="1">NK1-12</strain>
    </source>
</reference>
<name>A0AA96WEA5_9CYAN</name>
<dbReference type="AlphaFoldDB" id="A0AA96WEA5"/>
<dbReference type="EMBL" id="CP053586">
    <property type="protein sequence ID" value="WNZ24622.1"/>
    <property type="molecule type" value="Genomic_DNA"/>
</dbReference>
<gene>
    <name evidence="1" type="ORF">HJG54_18370</name>
</gene>